<protein>
    <submittedName>
        <fullName evidence="1">Uncharacterized protein</fullName>
    </submittedName>
</protein>
<dbReference type="AlphaFoldDB" id="A0A419PH22"/>
<accession>A0A419PH22</accession>
<organism evidence="1 2">
    <name type="scientific">Clonorchis sinensis</name>
    <name type="common">Chinese liver fluke</name>
    <dbReference type="NCBI Taxonomy" id="79923"/>
    <lineage>
        <taxon>Eukaryota</taxon>
        <taxon>Metazoa</taxon>
        <taxon>Spiralia</taxon>
        <taxon>Lophotrochozoa</taxon>
        <taxon>Platyhelminthes</taxon>
        <taxon>Trematoda</taxon>
        <taxon>Digenea</taxon>
        <taxon>Opisthorchiida</taxon>
        <taxon>Opisthorchiata</taxon>
        <taxon>Opisthorchiidae</taxon>
        <taxon>Clonorchis</taxon>
    </lineage>
</organism>
<comment type="caution">
    <text evidence="1">The sequence shown here is derived from an EMBL/GenBank/DDBJ whole genome shotgun (WGS) entry which is preliminary data.</text>
</comment>
<dbReference type="Proteomes" id="UP000286415">
    <property type="component" value="Unassembled WGS sequence"/>
</dbReference>
<dbReference type="InParanoid" id="A0A419PH22"/>
<name>A0A419PH22_CLOSI</name>
<evidence type="ECO:0000313" key="1">
    <source>
        <dbReference type="EMBL" id="KAG5447131.1"/>
    </source>
</evidence>
<sequence length="136" mass="15381">MALGTDRVQQLNVPIKNNFSLSSNPTHLRVHATSGNSERTEVSQKQSSIIINSFQWKLMRWLWLEREFTNGKVRGSNPTSAYRLPLSWLGQLGSIRALVLPSGGMAVRHRKGATAEPFLYFLEIKTVQGFQRRNGI</sequence>
<gene>
    <name evidence="1" type="ORF">CSKR_110892</name>
</gene>
<reference evidence="1 2" key="1">
    <citation type="journal article" date="2018" name="Biotechnol. Adv.">
        <title>Improved genomic resources and new bioinformatic workflow for the carcinogenic parasite Clonorchis sinensis: Biotechnological implications.</title>
        <authorList>
            <person name="Wang D."/>
            <person name="Korhonen P.K."/>
            <person name="Gasser R.B."/>
            <person name="Young N.D."/>
        </authorList>
    </citation>
    <scope>NUCLEOTIDE SEQUENCE [LARGE SCALE GENOMIC DNA]</scope>
    <source>
        <strain evidence="1">Cs-k2</strain>
    </source>
</reference>
<evidence type="ECO:0000313" key="2">
    <source>
        <dbReference type="Proteomes" id="UP000286415"/>
    </source>
</evidence>
<dbReference type="EMBL" id="NIRI02000042">
    <property type="protein sequence ID" value="KAG5447131.1"/>
    <property type="molecule type" value="Genomic_DNA"/>
</dbReference>
<proteinExistence type="predicted"/>
<keyword evidence="2" id="KW-1185">Reference proteome</keyword>
<reference evidence="1 2" key="2">
    <citation type="journal article" date="2021" name="Genomics">
        <title>High-quality reference genome for Clonorchis sinensis.</title>
        <authorList>
            <person name="Young N.D."/>
            <person name="Stroehlein A.J."/>
            <person name="Kinkar L."/>
            <person name="Wang T."/>
            <person name="Sohn W.M."/>
            <person name="Chang B.C.H."/>
            <person name="Kaur P."/>
            <person name="Weisz D."/>
            <person name="Dudchenko O."/>
            <person name="Aiden E.L."/>
            <person name="Korhonen P.K."/>
            <person name="Gasser R.B."/>
        </authorList>
    </citation>
    <scope>NUCLEOTIDE SEQUENCE [LARGE SCALE GENOMIC DNA]</scope>
    <source>
        <strain evidence="1">Cs-k2</strain>
    </source>
</reference>